<feature type="region of interest" description="Disordered" evidence="1">
    <location>
        <begin position="1"/>
        <end position="33"/>
    </location>
</feature>
<evidence type="ECO:0000256" key="1">
    <source>
        <dbReference type="SAM" id="MobiDB-lite"/>
    </source>
</evidence>
<gene>
    <name evidence="2" type="ORF">FC756_20410</name>
</gene>
<evidence type="ECO:0000313" key="3">
    <source>
        <dbReference type="Proteomes" id="UP000308744"/>
    </source>
</evidence>
<evidence type="ECO:0000313" key="2">
    <source>
        <dbReference type="EMBL" id="TKI59757.1"/>
    </source>
</evidence>
<dbReference type="AlphaFoldDB" id="A0A4U2YFL5"/>
<name>A0A4U2YFL5_9BACI</name>
<sequence length="155" mass="17189">MKEKVLPVVKKAAQATKKPTNSSSTKAKTASVDKNRITSEAELKALLDEHRKTRVIGSDGEPITTLADKRKVLSAESTVTPDGLYPYVMLGSKMSYALFIEDYLKVSDANAPIKENFEAAVSLINPVRKVKKGEEVLENVRNWEKVIEDTYDSCQ</sequence>
<accession>A0A4U2YFL5</accession>
<organism evidence="2 3">
    <name type="scientific">Lysinibacillus mangiferihumi</name>
    <dbReference type="NCBI Taxonomy" id="1130819"/>
    <lineage>
        <taxon>Bacteria</taxon>
        <taxon>Bacillati</taxon>
        <taxon>Bacillota</taxon>
        <taxon>Bacilli</taxon>
        <taxon>Bacillales</taxon>
        <taxon>Bacillaceae</taxon>
        <taxon>Lysinibacillus</taxon>
    </lineage>
</organism>
<reference evidence="2 3" key="1">
    <citation type="submission" date="2019-04" db="EMBL/GenBank/DDBJ databases">
        <title>Lysinibacillus genome sequencing.</title>
        <authorList>
            <person name="Dunlap C."/>
        </authorList>
    </citation>
    <scope>NUCLEOTIDE SEQUENCE [LARGE SCALE GENOMIC DNA]</scope>
    <source>
        <strain evidence="2 3">CCTCC AB 2010389</strain>
    </source>
</reference>
<comment type="caution">
    <text evidence="2">The sequence shown here is derived from an EMBL/GenBank/DDBJ whole genome shotgun (WGS) entry which is preliminary data.</text>
</comment>
<dbReference type="RefSeq" id="WP_107897692.1">
    <property type="nucleotide sequence ID" value="NZ_PYWM01000052.1"/>
</dbReference>
<dbReference type="Proteomes" id="UP000308744">
    <property type="component" value="Unassembled WGS sequence"/>
</dbReference>
<dbReference type="EMBL" id="SZPU01000089">
    <property type="protein sequence ID" value="TKI59757.1"/>
    <property type="molecule type" value="Genomic_DNA"/>
</dbReference>
<protein>
    <submittedName>
        <fullName evidence="2">Uncharacterized protein</fullName>
    </submittedName>
</protein>
<keyword evidence="3" id="KW-1185">Reference proteome</keyword>
<proteinExistence type="predicted"/>
<feature type="compositionally biased region" description="Low complexity" evidence="1">
    <location>
        <begin position="15"/>
        <end position="30"/>
    </location>
</feature>